<sequence length="285" mass="31053">MAPPCKKQKFLSLDDKVRILADVASEQKGDIVEKLGIPPSSLSTILKSKEAIAQTLALGTSAKRKKLTLSAHEVLDKAKYMWFVETRMMAAAWAATRRPVIANCFTHAGFKLGDLDTDSAEDPADCNGAVHPPTDLIASWAALQGAGNVPFGVELDDFIDADIDVITYEELSDEDIIKSVSDDRQSDDDEVPDLHPPPATSRVLDAFDVVINCVAVHDDDVAMQLLVECENCVVMLLGRKGKQSTGTSRMFPQTVSGAYMSGLREAWNILRRLPLGLEPDLMLDV</sequence>
<comment type="caution">
    <text evidence="1">The sequence shown here is derived from an EMBL/GenBank/DDBJ whole genome shotgun (WGS) entry which is preliminary data.</text>
</comment>
<dbReference type="Proteomes" id="UP000821865">
    <property type="component" value="Chromosome 1"/>
</dbReference>
<reference evidence="1" key="1">
    <citation type="submission" date="2020-05" db="EMBL/GenBank/DDBJ databases">
        <title>Large-scale comparative analyses of tick genomes elucidate their genetic diversity and vector capacities.</title>
        <authorList>
            <person name="Jia N."/>
            <person name="Wang J."/>
            <person name="Shi W."/>
            <person name="Du L."/>
            <person name="Sun Y."/>
            <person name="Zhan W."/>
            <person name="Jiang J."/>
            <person name="Wang Q."/>
            <person name="Zhang B."/>
            <person name="Ji P."/>
            <person name="Sakyi L.B."/>
            <person name="Cui X."/>
            <person name="Yuan T."/>
            <person name="Jiang B."/>
            <person name="Yang W."/>
            <person name="Lam T.T.-Y."/>
            <person name="Chang Q."/>
            <person name="Ding S."/>
            <person name="Wang X."/>
            <person name="Zhu J."/>
            <person name="Ruan X."/>
            <person name="Zhao L."/>
            <person name="Wei J."/>
            <person name="Que T."/>
            <person name="Du C."/>
            <person name="Cheng J."/>
            <person name="Dai P."/>
            <person name="Han X."/>
            <person name="Huang E."/>
            <person name="Gao Y."/>
            <person name="Liu J."/>
            <person name="Shao H."/>
            <person name="Ye R."/>
            <person name="Li L."/>
            <person name="Wei W."/>
            <person name="Wang X."/>
            <person name="Wang C."/>
            <person name="Yang T."/>
            <person name="Huo Q."/>
            <person name="Li W."/>
            <person name="Guo W."/>
            <person name="Chen H."/>
            <person name="Zhou L."/>
            <person name="Ni X."/>
            <person name="Tian J."/>
            <person name="Zhou Y."/>
            <person name="Sheng Y."/>
            <person name="Liu T."/>
            <person name="Pan Y."/>
            <person name="Xia L."/>
            <person name="Li J."/>
            <person name="Zhao F."/>
            <person name="Cao W."/>
        </authorList>
    </citation>
    <scope>NUCLEOTIDE SEQUENCE</scope>
    <source>
        <strain evidence="1">Dsil-2018</strain>
    </source>
</reference>
<organism evidence="1 2">
    <name type="scientific">Dermacentor silvarum</name>
    <name type="common">Tick</name>
    <dbReference type="NCBI Taxonomy" id="543639"/>
    <lineage>
        <taxon>Eukaryota</taxon>
        <taxon>Metazoa</taxon>
        <taxon>Ecdysozoa</taxon>
        <taxon>Arthropoda</taxon>
        <taxon>Chelicerata</taxon>
        <taxon>Arachnida</taxon>
        <taxon>Acari</taxon>
        <taxon>Parasitiformes</taxon>
        <taxon>Ixodida</taxon>
        <taxon>Ixodoidea</taxon>
        <taxon>Ixodidae</taxon>
        <taxon>Rhipicephalinae</taxon>
        <taxon>Dermacentor</taxon>
    </lineage>
</organism>
<keyword evidence="2" id="KW-1185">Reference proteome</keyword>
<evidence type="ECO:0000313" key="1">
    <source>
        <dbReference type="EMBL" id="KAH7977776.1"/>
    </source>
</evidence>
<proteinExistence type="predicted"/>
<evidence type="ECO:0000313" key="2">
    <source>
        <dbReference type="Proteomes" id="UP000821865"/>
    </source>
</evidence>
<accession>A0ACB8DTU8</accession>
<protein>
    <submittedName>
        <fullName evidence="1">Uncharacterized protein</fullName>
    </submittedName>
</protein>
<dbReference type="EMBL" id="CM023470">
    <property type="protein sequence ID" value="KAH7977776.1"/>
    <property type="molecule type" value="Genomic_DNA"/>
</dbReference>
<name>A0ACB8DTU8_DERSI</name>
<gene>
    <name evidence="1" type="ORF">HPB49_003526</name>
</gene>